<evidence type="ECO:0000313" key="1">
    <source>
        <dbReference type="EMBL" id="KKR71264.1"/>
    </source>
</evidence>
<name>A0A0G0T2L7_9BACT</name>
<protein>
    <submittedName>
        <fullName evidence="1">Uncharacterized protein</fullName>
    </submittedName>
</protein>
<organism evidence="1 2">
    <name type="scientific">Candidatus Woesebacteria bacterium GW2011_GWA2_40_7b</name>
    <dbReference type="NCBI Taxonomy" id="1618563"/>
    <lineage>
        <taxon>Bacteria</taxon>
        <taxon>Candidatus Woeseibacteriota</taxon>
    </lineage>
</organism>
<proteinExistence type="predicted"/>
<dbReference type="EMBL" id="LBZK01000004">
    <property type="protein sequence ID" value="KKR71264.1"/>
    <property type="molecule type" value="Genomic_DNA"/>
</dbReference>
<gene>
    <name evidence="1" type="ORF">UU12_C0004G0011</name>
</gene>
<evidence type="ECO:0000313" key="2">
    <source>
        <dbReference type="Proteomes" id="UP000034562"/>
    </source>
</evidence>
<dbReference type="STRING" id="1618563.UU12_C0004G0011"/>
<sequence>MLTKRTNVLLSEEDHLMLTNLAKESNKTIGELVRHAVKKTYKINKRKTKSKINKELEAAIKSGWKYLKHPEIPLDYKALIEYGRKY</sequence>
<comment type="caution">
    <text evidence="1">The sequence shown here is derived from an EMBL/GenBank/DDBJ whole genome shotgun (WGS) entry which is preliminary data.</text>
</comment>
<dbReference type="AlphaFoldDB" id="A0A0G0T2L7"/>
<accession>A0A0G0T2L7</accession>
<reference evidence="1 2" key="1">
    <citation type="journal article" date="2015" name="Nature">
        <title>rRNA introns, odd ribosomes, and small enigmatic genomes across a large radiation of phyla.</title>
        <authorList>
            <person name="Brown C.T."/>
            <person name="Hug L.A."/>
            <person name="Thomas B.C."/>
            <person name="Sharon I."/>
            <person name="Castelle C.J."/>
            <person name="Singh A."/>
            <person name="Wilkins M.J."/>
            <person name="Williams K.H."/>
            <person name="Banfield J.F."/>
        </authorList>
    </citation>
    <scope>NUCLEOTIDE SEQUENCE [LARGE SCALE GENOMIC DNA]</scope>
</reference>
<dbReference type="Proteomes" id="UP000034562">
    <property type="component" value="Unassembled WGS sequence"/>
</dbReference>